<dbReference type="AlphaFoldDB" id="A0A1N6WRG6"/>
<sequence length="126" mass="13922">MVDYGSPMHQQKLLDETTFVIAEVSEDKTYGYDTKNPIMVGGADKSEGPLNERRFLNALAGPNGEPISYHRLGSCCSFQSKNGMMGGGLLDKYSITYEGLAEPIILYINMYDSDKLKVPVGFTLKQ</sequence>
<proteinExistence type="predicted"/>
<dbReference type="EMBL" id="FTNM01000002">
    <property type="protein sequence ID" value="SIQ92689.1"/>
    <property type="molecule type" value="Genomic_DNA"/>
</dbReference>
<evidence type="ECO:0008006" key="3">
    <source>
        <dbReference type="Google" id="ProtNLM"/>
    </source>
</evidence>
<dbReference type="Proteomes" id="UP000185924">
    <property type="component" value="Unassembled WGS sequence"/>
</dbReference>
<organism evidence="1 2">
    <name type="scientific">Pontibacter lucknowensis</name>
    <dbReference type="NCBI Taxonomy" id="1077936"/>
    <lineage>
        <taxon>Bacteria</taxon>
        <taxon>Pseudomonadati</taxon>
        <taxon>Bacteroidota</taxon>
        <taxon>Cytophagia</taxon>
        <taxon>Cytophagales</taxon>
        <taxon>Hymenobacteraceae</taxon>
        <taxon>Pontibacter</taxon>
    </lineage>
</organism>
<evidence type="ECO:0000313" key="1">
    <source>
        <dbReference type="EMBL" id="SIQ92689.1"/>
    </source>
</evidence>
<reference evidence="2" key="1">
    <citation type="submission" date="2017-01" db="EMBL/GenBank/DDBJ databases">
        <authorList>
            <person name="Varghese N."/>
            <person name="Submissions S."/>
        </authorList>
    </citation>
    <scope>NUCLEOTIDE SEQUENCE [LARGE SCALE GENOMIC DNA]</scope>
    <source>
        <strain evidence="2">DM9</strain>
    </source>
</reference>
<protein>
    <recommendedName>
        <fullName evidence="3">2-dehydro-3-deoxyphosphooctonate aldolase</fullName>
    </recommendedName>
</protein>
<evidence type="ECO:0000313" key="2">
    <source>
        <dbReference type="Proteomes" id="UP000185924"/>
    </source>
</evidence>
<accession>A0A1N6WRG6</accession>
<name>A0A1N6WRG6_9BACT</name>
<gene>
    <name evidence="1" type="ORF">SAMN05421545_1715</name>
</gene>
<keyword evidence="2" id="KW-1185">Reference proteome</keyword>
<dbReference type="STRING" id="1077936.SAMN05421545_1715"/>